<evidence type="ECO:0000313" key="1">
    <source>
        <dbReference type="EMBL" id="GAQ23487.1"/>
    </source>
</evidence>
<dbReference type="RefSeq" id="WP_058979406.1">
    <property type="nucleotide sequence ID" value="NZ_BCMS01000003.1"/>
</dbReference>
<dbReference type="AlphaFoldDB" id="A0A117DPI5"/>
<organism evidence="1 2">
    <name type="scientific">Deinococcus grandis</name>
    <dbReference type="NCBI Taxonomy" id="57498"/>
    <lineage>
        <taxon>Bacteria</taxon>
        <taxon>Thermotogati</taxon>
        <taxon>Deinococcota</taxon>
        <taxon>Deinococci</taxon>
        <taxon>Deinococcales</taxon>
        <taxon>Deinococcaceae</taxon>
        <taxon>Deinococcus</taxon>
    </lineage>
</organism>
<proteinExistence type="predicted"/>
<gene>
    <name evidence="1" type="ORF">DEIGR_310006</name>
</gene>
<dbReference type="EMBL" id="BCMS01000003">
    <property type="protein sequence ID" value="GAQ23487.1"/>
    <property type="molecule type" value="Genomic_DNA"/>
</dbReference>
<dbReference type="OrthoDB" id="9876933at2"/>
<sequence length="142" mass="15599">MDPYTLTLAPEDTFEVTAFEAAEYCTPNGHRLGRADGNGFLDLALLTREDRQVIRAPARLFTADVRRAAQKGWAVWIIHLHDQAPRGYEVLGVTIVTPTDQAADDLTDQLQAAATPRDWEDVIAPIRGALLTPLSAYLTGEP</sequence>
<name>A0A117DPI5_9DEIO</name>
<evidence type="ECO:0000313" key="2">
    <source>
        <dbReference type="Proteomes" id="UP000056209"/>
    </source>
</evidence>
<comment type="caution">
    <text evidence="1">The sequence shown here is derived from an EMBL/GenBank/DDBJ whole genome shotgun (WGS) entry which is preliminary data.</text>
</comment>
<keyword evidence="2" id="KW-1185">Reference proteome</keyword>
<accession>A0A117DPI5</accession>
<reference evidence="2" key="1">
    <citation type="submission" date="2015-11" db="EMBL/GenBank/DDBJ databases">
        <title>Draft Genome Sequence of the Radioresistant Bacterium Deinococcus grandis, Isolated from Freshwater Fish in Japan.</title>
        <authorList>
            <person name="Satoh K."/>
            <person name="Onodera T."/>
            <person name="Omoso K."/>
            <person name="Takeda-Yano K."/>
            <person name="Katayama T."/>
            <person name="Oono Y."/>
            <person name="Narumi I."/>
        </authorList>
    </citation>
    <scope>NUCLEOTIDE SEQUENCE [LARGE SCALE GENOMIC DNA]</scope>
    <source>
        <strain evidence="2">ATCC 43672</strain>
    </source>
</reference>
<dbReference type="Proteomes" id="UP000056209">
    <property type="component" value="Unassembled WGS sequence"/>
</dbReference>
<protein>
    <submittedName>
        <fullName evidence="1">Uncharacterized protein</fullName>
    </submittedName>
</protein>